<dbReference type="OrthoDB" id="834at10239"/>
<dbReference type="GeneID" id="24608051"/>
<dbReference type="Proteomes" id="UP000030207">
    <property type="component" value="Segment"/>
</dbReference>
<dbReference type="EMBL" id="KM236246">
    <property type="protein sequence ID" value="AIW03474.1"/>
    <property type="molecule type" value="Genomic_DNA"/>
</dbReference>
<dbReference type="Pfam" id="PF05895">
    <property type="entry name" value="DUF859"/>
    <property type="match status" value="2"/>
</dbReference>
<dbReference type="InterPro" id="IPR008577">
    <property type="entry name" value="DUF859"/>
</dbReference>
<dbReference type="RefSeq" id="YP_009151639.1">
    <property type="nucleotide sequence ID" value="NC_027374.1"/>
</dbReference>
<proteinExistence type="predicted"/>
<sequence length="810" mass="86885">MTLSGRISNDIASNYTLSIEWSASQNDVNNSSTITAKMYWQADKYGYINSSTVKDGAIVIDGTTYTFSGSGLADLNPGQKKLIATKSKTVYHNSEGDKSFSISGYFDVDVRISGTYYGRVSTGSRSYDLDTIPRKSSLSSSVNFTAGGNFTLTVARSSSSFNHIAYIDVQNKDGSWQYVKSVSFSTSETSKSSDFDTTSYTRIFTALDGRASAPVRVNLNTYSGSTNLGYNTKTGTVTAPQATIGEGTYGQAGDANKWYVDQLTGVSITRYNPTFTHTVEITAGSFKKTLTDITTGATWQPNSTEQAALYSAIGTNKSYVTGNMRTYTYYNGVQVRSAVDRPIYFYVRPENNAPIFVGTGITYADTNSKTVAITGDNKTVIQNNSTLVVTIPSGSVATGQNGATISKYVATVDGISKTVSAGSGSVTIDFGTVNIAADKIMTIRATDTRGLSTTATLSVKFVPYTPPKIVAVVRRNNNFEVTININTNGTIAPISVGGAQKNSLAALPSTTSALQYRYREQVTGAQFGDWKNLAYTASNASYTGTLTTETLDSTKAYVFEVRVSDKLSTTIASKVVTSGRPMLYIDPIKNSIGIGMFPLTEKALYTQGEIHVGNPTDNTQEIFLGFLNGQPRIRSGGNTRGIQLQGTGDKLLFGLDNSANGTLPGTLKLGASADVLSAANGKLNFNGKEIGVKGQYEIPPTRPSMANGYSRYFDLAYFKTMDGTVFLRGMMQGQTSSNYGLPAFQLPAGCRPTNVNQVFYVTTQGGGRRRADLKTDGTFTIHESDGAAFDQFWCLNGIYFSVLDSVSAAT</sequence>
<accession>A0A0A0RPE7</accession>
<evidence type="ECO:0000313" key="2">
    <source>
        <dbReference type="Proteomes" id="UP000030207"/>
    </source>
</evidence>
<evidence type="ECO:0000313" key="1">
    <source>
        <dbReference type="EMBL" id="AIW03474.1"/>
    </source>
</evidence>
<dbReference type="KEGG" id="vg:24608051"/>
<keyword evidence="2" id="KW-1185">Reference proteome</keyword>
<organism evidence="1 2">
    <name type="scientific">Bacillus phage Moonbeam</name>
    <dbReference type="NCBI Taxonomy" id="1540091"/>
    <lineage>
        <taxon>Viruses</taxon>
        <taxon>Duplodnaviria</taxon>
        <taxon>Heunggongvirae</taxon>
        <taxon>Uroviricota</taxon>
        <taxon>Caudoviricetes</taxon>
        <taxon>Herelleviridae</taxon>
        <taxon>Bastillevirinae</taxon>
        <taxon>Moonbeamvirus</taxon>
        <taxon>Moonbeamvirus moonbeam</taxon>
    </lineage>
</organism>
<name>A0A0A0RPE7_9CAUD</name>
<protein>
    <submittedName>
        <fullName evidence="1">Structural protein</fullName>
    </submittedName>
</protein>
<gene>
    <name evidence="1" type="ORF">CPT_Moonbeam76</name>
</gene>
<reference evidence="1 2" key="1">
    <citation type="submission" date="2014-07" db="EMBL/GenBank/DDBJ databases">
        <title>Complete Genome of Bacillus megaterium Myophage Moonbeam.</title>
        <authorList>
            <person name="Cadungog J.N."/>
            <person name="Khatemi B.E."/>
            <person name="Hernandez A.C."/>
            <person name="Everett G.F.K."/>
        </authorList>
    </citation>
    <scope>NUCLEOTIDE SEQUENCE [LARGE SCALE GENOMIC DNA]</scope>
</reference>